<dbReference type="EMBL" id="JAKNRW010000001">
    <property type="protein sequence ID" value="MCK1788653.1"/>
    <property type="molecule type" value="Genomic_DNA"/>
</dbReference>
<name>A0ABT0ESE6_9PSED</name>
<sequence>MTNLSLASDNQSQQAGGQPAELRVLLTQIRRNQNIDPRKGRNKAKYAAIRASIREEGVMQPILIRPIEGAAVPYEVVAGNTRYDASVEENKIDIPVIIREMTDKQARQAAAIENVQRSDLTPIEEAYNAVQLLEDANNDHDEVCRALGWGRSKLDARVLLSKCCSSVAEALVQGDIKLGHAELLAPMTEELQASVCAAIIERKMTVTATRDRLLEMTASIASARFDVTECGTCQHNSAQYGDLFRASLGDAKCQNHACWEQKTANLIEVKLIEAQQDYGVVHTDMTLPTDGYVLLEERGPNGVGATQFSACTACANYGAVVSTKQGNEGTIVGGHCFNKTCHSEHNGAYKQLIAQATATPTVAQSQGSGAVQQGTASTKASAASASAGKTATAKPQEVKKAIKKEAFALFSQMGAQAISANRAYALAISIVSLYLDMRSDLPAELTERLHKSIGFPKTLGSFDRAPFELVLAAKPVEELEKFLSQLAACTVFRRDSTETFQKSTPGAQSIGFIKAAGMDPVDHFRMSEGYLKALTKAGIVGDCKASGFDMKYDEVKGDKEFAKLVGGKVDDLIKAILGFEEFSWKGYLPETMKISAYDGSGTV</sequence>
<dbReference type="Pfam" id="PF02195">
    <property type="entry name" value="ParB_N"/>
    <property type="match status" value="1"/>
</dbReference>
<dbReference type="PANTHER" id="PTHR33375:SF1">
    <property type="entry name" value="CHROMOSOME-PARTITIONING PROTEIN PARB-RELATED"/>
    <property type="match status" value="1"/>
</dbReference>
<dbReference type="InterPro" id="IPR003115">
    <property type="entry name" value="ParB_N"/>
</dbReference>
<dbReference type="SMART" id="SM00470">
    <property type="entry name" value="ParB"/>
    <property type="match status" value="1"/>
</dbReference>
<evidence type="ECO:0000256" key="2">
    <source>
        <dbReference type="ARBA" id="ARBA00022829"/>
    </source>
</evidence>
<dbReference type="Proteomes" id="UP001299876">
    <property type="component" value="Unassembled WGS sequence"/>
</dbReference>
<evidence type="ECO:0000259" key="3">
    <source>
        <dbReference type="SMART" id="SM00470"/>
    </source>
</evidence>
<gene>
    <name evidence="4" type="ORF">L9059_00300</name>
</gene>
<dbReference type="InterPro" id="IPR036086">
    <property type="entry name" value="ParB/Sulfiredoxin_sf"/>
</dbReference>
<proteinExistence type="inferred from homology"/>
<dbReference type="Pfam" id="PF17762">
    <property type="entry name" value="HTH_ParB"/>
    <property type="match status" value="1"/>
</dbReference>
<dbReference type="InterPro" id="IPR050336">
    <property type="entry name" value="Chromosome_partition/occlusion"/>
</dbReference>
<evidence type="ECO:0000313" key="5">
    <source>
        <dbReference type="Proteomes" id="UP001299876"/>
    </source>
</evidence>
<keyword evidence="5" id="KW-1185">Reference proteome</keyword>
<comment type="caution">
    <text evidence="4">The sequence shown here is derived from an EMBL/GenBank/DDBJ whole genome shotgun (WGS) entry which is preliminary data.</text>
</comment>
<reference evidence="4 5" key="1">
    <citation type="submission" date="2022-02" db="EMBL/GenBank/DDBJ databases">
        <title>Comparative genomics of the first Antarctic Pseudomonas spp. capable of biotransforming 2,4,6-Trinitrotoluene.</title>
        <authorList>
            <person name="Cabrera M.A."/>
            <person name="Marquez S.L."/>
            <person name="Perez-Donoso J.M."/>
        </authorList>
    </citation>
    <scope>NUCLEOTIDE SEQUENCE [LARGE SCALE GENOMIC DNA]</scope>
    <source>
        <strain evidence="4 5">TNT19</strain>
    </source>
</reference>
<dbReference type="NCBIfam" id="TIGR00180">
    <property type="entry name" value="parB_part"/>
    <property type="match status" value="1"/>
</dbReference>
<dbReference type="PANTHER" id="PTHR33375">
    <property type="entry name" value="CHROMOSOME-PARTITIONING PROTEIN PARB-RELATED"/>
    <property type="match status" value="1"/>
</dbReference>
<comment type="similarity">
    <text evidence="1">Belongs to the ParB family.</text>
</comment>
<protein>
    <submittedName>
        <fullName evidence="4">PRTRC system ParB family protein</fullName>
    </submittedName>
</protein>
<evidence type="ECO:0000256" key="1">
    <source>
        <dbReference type="ARBA" id="ARBA00006295"/>
    </source>
</evidence>
<accession>A0ABT0ESE6</accession>
<dbReference type="InterPro" id="IPR004437">
    <property type="entry name" value="ParB/RepB/Spo0J"/>
</dbReference>
<organism evidence="4 5">
    <name type="scientific">Pseudomonas violetae</name>
    <dbReference type="NCBI Taxonomy" id="2915813"/>
    <lineage>
        <taxon>Bacteria</taxon>
        <taxon>Pseudomonadati</taxon>
        <taxon>Pseudomonadota</taxon>
        <taxon>Gammaproteobacteria</taxon>
        <taxon>Pseudomonadales</taxon>
        <taxon>Pseudomonadaceae</taxon>
        <taxon>Pseudomonas</taxon>
    </lineage>
</organism>
<dbReference type="Gene3D" id="1.10.10.2830">
    <property type="match status" value="1"/>
</dbReference>
<dbReference type="Gene3D" id="3.90.1530.30">
    <property type="match status" value="1"/>
</dbReference>
<evidence type="ECO:0000313" key="4">
    <source>
        <dbReference type="EMBL" id="MCK1788653.1"/>
    </source>
</evidence>
<feature type="domain" description="ParB-like N-terminal" evidence="3">
    <location>
        <begin position="22"/>
        <end position="115"/>
    </location>
</feature>
<dbReference type="InterPro" id="IPR041468">
    <property type="entry name" value="HTH_ParB/Spo0J"/>
</dbReference>
<dbReference type="InterPro" id="IPR022396">
    <property type="entry name" value="PRTRC_ParB"/>
</dbReference>
<dbReference type="RefSeq" id="WP_247285512.1">
    <property type="nucleotide sequence ID" value="NZ_JAKNRW010000001.1"/>
</dbReference>
<dbReference type="NCBIfam" id="TIGR03734">
    <property type="entry name" value="PRTRC_parB"/>
    <property type="match status" value="1"/>
</dbReference>
<dbReference type="SUPFAM" id="SSF110849">
    <property type="entry name" value="ParB/Sulfiredoxin"/>
    <property type="match status" value="1"/>
</dbReference>
<keyword evidence="2" id="KW-0159">Chromosome partition</keyword>
<dbReference type="SUPFAM" id="SSF109709">
    <property type="entry name" value="KorB DNA-binding domain-like"/>
    <property type="match status" value="1"/>
</dbReference>